<dbReference type="PROSITE" id="PS50022">
    <property type="entry name" value="FA58C_3"/>
    <property type="match status" value="1"/>
</dbReference>
<feature type="region of interest" description="Disordered" evidence="1">
    <location>
        <begin position="272"/>
        <end position="312"/>
    </location>
</feature>
<feature type="compositionally biased region" description="Low complexity" evidence="1">
    <location>
        <begin position="302"/>
        <end position="312"/>
    </location>
</feature>
<name>A0A4D4N4G5_STRAX</name>
<evidence type="ECO:0000259" key="2">
    <source>
        <dbReference type="PROSITE" id="PS50022"/>
    </source>
</evidence>
<feature type="compositionally biased region" description="Basic and acidic residues" evidence="1">
    <location>
        <begin position="1"/>
        <end position="10"/>
    </location>
</feature>
<evidence type="ECO:0000313" key="4">
    <source>
        <dbReference type="Proteomes" id="UP000299211"/>
    </source>
</evidence>
<dbReference type="AlphaFoldDB" id="A0A4D4N4G5"/>
<dbReference type="Proteomes" id="UP000299211">
    <property type="component" value="Unassembled WGS sequence"/>
</dbReference>
<dbReference type="SUPFAM" id="SSF49785">
    <property type="entry name" value="Galactose-binding domain-like"/>
    <property type="match status" value="1"/>
</dbReference>
<organism evidence="3 4">
    <name type="scientific">Streptomyces avermitilis</name>
    <dbReference type="NCBI Taxonomy" id="33903"/>
    <lineage>
        <taxon>Bacteria</taxon>
        <taxon>Bacillati</taxon>
        <taxon>Actinomycetota</taxon>
        <taxon>Actinomycetes</taxon>
        <taxon>Kitasatosporales</taxon>
        <taxon>Streptomycetaceae</taxon>
        <taxon>Streptomyces</taxon>
    </lineage>
</organism>
<feature type="region of interest" description="Disordered" evidence="1">
    <location>
        <begin position="1"/>
        <end position="29"/>
    </location>
</feature>
<dbReference type="Pfam" id="PF22633">
    <property type="entry name" value="F5_F8_type_C_2"/>
    <property type="match status" value="1"/>
</dbReference>
<feature type="domain" description="F5/8 type C" evidence="2">
    <location>
        <begin position="103"/>
        <end position="273"/>
    </location>
</feature>
<sequence length="312" mass="33621">MTAWKQRGEMPDLNATPVQADRAGTLDRGRTRLEPLATLSSHRAQRSLAPHWGCLDSSGAIWIGPTAHVDSAAAPFPSLGPGHRFNSACRLRTWRHTPQTSYAVTPSRPTGERGELATYRPVSVSSTDYAPTPAEFVVDKVNSVGVKGTGWRAADGDPQWISVDLQTDCTVDSVHLTFEATADDPVFVPSTSGNPRDRTTGQEVLSSCAVEFVVETSRDHHAWTTVHRTTSGKGGMVEIPLDKPVTARWVRLTVTKRSNANPLGLNGFEVYGSAGDTARRPPAGPTGAPTTTGRPRSRRPPTARSRWSPAGR</sequence>
<feature type="compositionally biased region" description="Low complexity" evidence="1">
    <location>
        <begin position="285"/>
        <end position="294"/>
    </location>
</feature>
<accession>A0A4D4N4G5</accession>
<dbReference type="EMBL" id="BJHY01000002">
    <property type="protein sequence ID" value="GDY79418.1"/>
    <property type="molecule type" value="Genomic_DNA"/>
</dbReference>
<dbReference type="InterPro" id="IPR000421">
    <property type="entry name" value="FA58C"/>
</dbReference>
<protein>
    <recommendedName>
        <fullName evidence="2">F5/8 type C domain-containing protein</fullName>
    </recommendedName>
</protein>
<proteinExistence type="predicted"/>
<comment type="caution">
    <text evidence="3">The sequence shown here is derived from an EMBL/GenBank/DDBJ whole genome shotgun (WGS) entry which is preliminary data.</text>
</comment>
<gene>
    <name evidence="3" type="ORF">SAV31267_089030</name>
</gene>
<reference evidence="3 4" key="1">
    <citation type="submission" date="2019-04" db="EMBL/GenBank/DDBJ databases">
        <title>Draft genome sequences of Streptomyces avermitilis ATCC 31267.</title>
        <authorList>
            <person name="Komaki H."/>
            <person name="Tamura T."/>
            <person name="Hosoyama A."/>
        </authorList>
    </citation>
    <scope>NUCLEOTIDE SEQUENCE [LARGE SCALE GENOMIC DNA]</scope>
    <source>
        <strain evidence="3 4">ATCC 31267</strain>
    </source>
</reference>
<evidence type="ECO:0000313" key="3">
    <source>
        <dbReference type="EMBL" id="GDY79418.1"/>
    </source>
</evidence>
<dbReference type="Gene3D" id="2.60.120.260">
    <property type="entry name" value="Galactose-binding domain-like"/>
    <property type="match status" value="1"/>
</dbReference>
<dbReference type="InterPro" id="IPR008979">
    <property type="entry name" value="Galactose-bd-like_sf"/>
</dbReference>
<evidence type="ECO:0000256" key="1">
    <source>
        <dbReference type="SAM" id="MobiDB-lite"/>
    </source>
</evidence>